<dbReference type="AlphaFoldDB" id="A0A5N6MDS0"/>
<reference evidence="1 2" key="1">
    <citation type="submission" date="2019-05" db="EMBL/GenBank/DDBJ databases">
        <title>Mikania micrantha, genome provides insights into the molecular mechanism of rapid growth.</title>
        <authorList>
            <person name="Liu B."/>
        </authorList>
    </citation>
    <scope>NUCLEOTIDE SEQUENCE [LARGE SCALE GENOMIC DNA]</scope>
    <source>
        <strain evidence="1">NLD-2019</strain>
        <tissue evidence="1">Leaf</tissue>
    </source>
</reference>
<protein>
    <submittedName>
        <fullName evidence="1">Uncharacterized protein</fullName>
    </submittedName>
</protein>
<dbReference type="Gene3D" id="3.30.420.10">
    <property type="entry name" value="Ribonuclease H-like superfamily/Ribonuclease H"/>
    <property type="match status" value="1"/>
</dbReference>
<accession>A0A5N6MDS0</accession>
<organism evidence="1 2">
    <name type="scientific">Mikania micrantha</name>
    <name type="common">bitter vine</name>
    <dbReference type="NCBI Taxonomy" id="192012"/>
    <lineage>
        <taxon>Eukaryota</taxon>
        <taxon>Viridiplantae</taxon>
        <taxon>Streptophyta</taxon>
        <taxon>Embryophyta</taxon>
        <taxon>Tracheophyta</taxon>
        <taxon>Spermatophyta</taxon>
        <taxon>Magnoliopsida</taxon>
        <taxon>eudicotyledons</taxon>
        <taxon>Gunneridae</taxon>
        <taxon>Pentapetalae</taxon>
        <taxon>asterids</taxon>
        <taxon>campanulids</taxon>
        <taxon>Asterales</taxon>
        <taxon>Asteraceae</taxon>
        <taxon>Asteroideae</taxon>
        <taxon>Heliantheae alliance</taxon>
        <taxon>Eupatorieae</taxon>
        <taxon>Mikania</taxon>
    </lineage>
</organism>
<evidence type="ECO:0000313" key="2">
    <source>
        <dbReference type="Proteomes" id="UP000326396"/>
    </source>
</evidence>
<name>A0A5N6MDS0_9ASTR</name>
<keyword evidence="2" id="KW-1185">Reference proteome</keyword>
<dbReference type="Proteomes" id="UP000326396">
    <property type="component" value="Linkage Group LG6"/>
</dbReference>
<dbReference type="GO" id="GO:0003676">
    <property type="term" value="F:nucleic acid binding"/>
    <property type="evidence" value="ECO:0007669"/>
    <property type="project" value="InterPro"/>
</dbReference>
<proteinExistence type="predicted"/>
<gene>
    <name evidence="1" type="ORF">E3N88_34168</name>
</gene>
<evidence type="ECO:0000313" key="1">
    <source>
        <dbReference type="EMBL" id="KAD3338647.1"/>
    </source>
</evidence>
<sequence length="384" mass="45818">MEVPVGEHLRLNKYDSTMVDSQRCWQLSRWKYRWVNILDLINMTPQWWIARGAGNCLDGSTVPVGEHLRLDKYDSTMVDSQRCWQLSRWKYRWVNILDLINMTPQWWIARGAGNCLRWKYRWLKDRYALGHQIGHVVKQNQTLCKSLGELGLLIGTAYHPQIDGQTVFSYNNVYHSSIGMPPYEMLYGRKCCTPVLRRSWARQNSYVDKHRRIIEFQVRDIVLLKASLWKADNYIDRKVNQLRNKSQNQMEVPVGEHLRLNKYDSTMVDSQRCWQLSRWKYRWVNILDLINMTPQWWIARGAGNCLDGSTVPVGEHLRLDKYDSTMVDSQRCWQLSRWKYRWVNILDLINMTPQWWIARGAGNCLRWKYRSKIDMHWAIRSGTL</sequence>
<dbReference type="EMBL" id="SZYD01000016">
    <property type="protein sequence ID" value="KAD3338647.1"/>
    <property type="molecule type" value="Genomic_DNA"/>
</dbReference>
<dbReference type="InterPro" id="IPR036397">
    <property type="entry name" value="RNaseH_sf"/>
</dbReference>
<comment type="caution">
    <text evidence="1">The sequence shown here is derived from an EMBL/GenBank/DDBJ whole genome shotgun (WGS) entry which is preliminary data.</text>
</comment>